<name>A0A937F2F0_9BACT</name>
<dbReference type="InterPro" id="IPR013766">
    <property type="entry name" value="Thioredoxin_domain"/>
</dbReference>
<comment type="caution">
    <text evidence="7">The sequence shown here is derived from an EMBL/GenBank/DDBJ whole genome shotgun (WGS) entry which is preliminary data.</text>
</comment>
<dbReference type="PANTHER" id="PTHR12151:SF25">
    <property type="entry name" value="LINALOOL DEHYDRATASE_ISOMERASE DOMAIN-CONTAINING PROTEIN"/>
    <property type="match status" value="1"/>
</dbReference>
<feature type="binding site" evidence="3">
    <location>
        <position position="82"/>
    </location>
    <ligand>
        <name>Cu cation</name>
        <dbReference type="ChEBI" id="CHEBI:23378"/>
    </ligand>
</feature>
<dbReference type="GO" id="GO:0046872">
    <property type="term" value="F:metal ion binding"/>
    <property type="evidence" value="ECO:0007669"/>
    <property type="project" value="UniProtKB-KW"/>
</dbReference>
<reference evidence="7" key="1">
    <citation type="submission" date="2021-01" db="EMBL/GenBank/DDBJ databases">
        <title>Fulvivirga kasyanovii gen. nov., sp nov., a novel member of the phylum Bacteroidetes isolated from seawater in a mussel farm.</title>
        <authorList>
            <person name="Zhao L.-H."/>
            <person name="Wang Z.-J."/>
        </authorList>
    </citation>
    <scope>NUCLEOTIDE SEQUENCE</scope>
    <source>
        <strain evidence="7">2943</strain>
    </source>
</reference>
<dbReference type="EMBL" id="JAESIY010000001">
    <property type="protein sequence ID" value="MBL3655052.1"/>
    <property type="molecule type" value="Genomic_DNA"/>
</dbReference>
<keyword evidence="3" id="KW-0479">Metal-binding</keyword>
<feature type="chain" id="PRO_5037993578" evidence="5">
    <location>
        <begin position="19"/>
        <end position="211"/>
    </location>
</feature>
<dbReference type="InterPro" id="IPR003782">
    <property type="entry name" value="SCO1/SenC"/>
</dbReference>
<accession>A0A937F2F0</accession>
<feature type="signal peptide" evidence="5">
    <location>
        <begin position="1"/>
        <end position="18"/>
    </location>
</feature>
<feature type="binding site" evidence="3">
    <location>
        <position position="86"/>
    </location>
    <ligand>
        <name>Cu cation</name>
        <dbReference type="ChEBI" id="CHEBI:23378"/>
    </ligand>
</feature>
<evidence type="ECO:0000256" key="1">
    <source>
        <dbReference type="ARBA" id="ARBA00010996"/>
    </source>
</evidence>
<keyword evidence="4" id="KW-1015">Disulfide bond</keyword>
<dbReference type="Pfam" id="PF02630">
    <property type="entry name" value="SCO1-SenC"/>
    <property type="match status" value="1"/>
</dbReference>
<evidence type="ECO:0000256" key="2">
    <source>
        <dbReference type="ARBA" id="ARBA00023008"/>
    </source>
</evidence>
<evidence type="ECO:0000256" key="5">
    <source>
        <dbReference type="SAM" id="SignalP"/>
    </source>
</evidence>
<dbReference type="PROSITE" id="PS51352">
    <property type="entry name" value="THIOREDOXIN_2"/>
    <property type="match status" value="1"/>
</dbReference>
<dbReference type="CDD" id="cd02968">
    <property type="entry name" value="SCO"/>
    <property type="match status" value="1"/>
</dbReference>
<organism evidence="7 8">
    <name type="scientific">Fulvivirga sediminis</name>
    <dbReference type="NCBI Taxonomy" id="2803949"/>
    <lineage>
        <taxon>Bacteria</taxon>
        <taxon>Pseudomonadati</taxon>
        <taxon>Bacteroidota</taxon>
        <taxon>Cytophagia</taxon>
        <taxon>Cytophagales</taxon>
        <taxon>Fulvivirgaceae</taxon>
        <taxon>Fulvivirga</taxon>
    </lineage>
</organism>
<keyword evidence="2 3" id="KW-0186">Copper</keyword>
<feature type="binding site" evidence="3">
    <location>
        <position position="172"/>
    </location>
    <ligand>
        <name>Cu cation</name>
        <dbReference type="ChEBI" id="CHEBI:23378"/>
    </ligand>
</feature>
<evidence type="ECO:0000259" key="6">
    <source>
        <dbReference type="PROSITE" id="PS51352"/>
    </source>
</evidence>
<proteinExistence type="inferred from homology"/>
<dbReference type="AlphaFoldDB" id="A0A937F2F0"/>
<comment type="similarity">
    <text evidence="1">Belongs to the SCO1/2 family.</text>
</comment>
<dbReference type="RefSeq" id="WP_202242181.1">
    <property type="nucleotide sequence ID" value="NZ_JAESIY010000001.1"/>
</dbReference>
<evidence type="ECO:0000313" key="7">
    <source>
        <dbReference type="EMBL" id="MBL3655052.1"/>
    </source>
</evidence>
<keyword evidence="8" id="KW-1185">Reference proteome</keyword>
<feature type="domain" description="Thioredoxin" evidence="6">
    <location>
        <begin position="44"/>
        <end position="209"/>
    </location>
</feature>
<evidence type="ECO:0000313" key="8">
    <source>
        <dbReference type="Proteomes" id="UP000659388"/>
    </source>
</evidence>
<keyword evidence="5" id="KW-0732">Signal</keyword>
<feature type="disulfide bond" description="Redox-active" evidence="4">
    <location>
        <begin position="82"/>
        <end position="86"/>
    </location>
</feature>
<evidence type="ECO:0000256" key="4">
    <source>
        <dbReference type="PIRSR" id="PIRSR603782-2"/>
    </source>
</evidence>
<evidence type="ECO:0000256" key="3">
    <source>
        <dbReference type="PIRSR" id="PIRSR603782-1"/>
    </source>
</evidence>
<protein>
    <submittedName>
        <fullName evidence="7">SCO family protein</fullName>
    </submittedName>
</protein>
<dbReference type="SUPFAM" id="SSF52833">
    <property type="entry name" value="Thioredoxin-like"/>
    <property type="match status" value="1"/>
</dbReference>
<dbReference type="PANTHER" id="PTHR12151">
    <property type="entry name" value="ELECTRON TRANSPORT PROTIN SCO1/SENC FAMILY MEMBER"/>
    <property type="match status" value="1"/>
</dbReference>
<dbReference type="Gene3D" id="3.40.30.10">
    <property type="entry name" value="Glutaredoxin"/>
    <property type="match status" value="1"/>
</dbReference>
<dbReference type="InterPro" id="IPR036249">
    <property type="entry name" value="Thioredoxin-like_sf"/>
</dbReference>
<dbReference type="Proteomes" id="UP000659388">
    <property type="component" value="Unassembled WGS sequence"/>
</dbReference>
<dbReference type="PROSITE" id="PS51257">
    <property type="entry name" value="PROKAR_LIPOPROTEIN"/>
    <property type="match status" value="1"/>
</dbReference>
<gene>
    <name evidence="7" type="ORF">JL102_02845</name>
</gene>
<sequence length="211" mass="23676">MKKAKLEIIVAVIIAALAASCGGSKESGDKKLPYLGRHEYSETDTVYHTVADFRFVDQDSNWVSNDTFKDKIYVADFFFTSCPTICPKMDAQMLRIYNTIQDVSDVALVSYTIDPKHDSVNVLKEFALKLGVENTDKWHFLTGDKDAIYQLGQTSYMVSASEDPSEPGGYIHSGAFILVDKDRHIRGVYDGTKPEDVDVLMKDIEVLRKES</sequence>